<keyword evidence="1" id="KW-1133">Transmembrane helix</keyword>
<feature type="transmembrane region" description="Helical" evidence="1">
    <location>
        <begin position="6"/>
        <end position="27"/>
    </location>
</feature>
<feature type="transmembrane region" description="Helical" evidence="1">
    <location>
        <begin position="89"/>
        <end position="108"/>
    </location>
</feature>
<evidence type="ECO:0000256" key="1">
    <source>
        <dbReference type="SAM" id="Phobius"/>
    </source>
</evidence>
<comment type="caution">
    <text evidence="2">The sequence shown here is derived from an EMBL/GenBank/DDBJ whole genome shotgun (WGS) entry which is preliminary data.</text>
</comment>
<protein>
    <submittedName>
        <fullName evidence="2">Uncharacterized protein</fullName>
    </submittedName>
</protein>
<reference evidence="2" key="1">
    <citation type="submission" date="2020-07" db="EMBL/GenBank/DDBJ databases">
        <title>Genome sequence and genetic diversity analysis of an under-domesticated orphan crop, white fonio (Digitaria exilis).</title>
        <authorList>
            <person name="Bennetzen J.L."/>
            <person name="Chen S."/>
            <person name="Ma X."/>
            <person name="Wang X."/>
            <person name="Yssel A.E.J."/>
            <person name="Chaluvadi S.R."/>
            <person name="Johnson M."/>
            <person name="Gangashetty P."/>
            <person name="Hamidou F."/>
            <person name="Sanogo M.D."/>
            <person name="Zwaenepoel A."/>
            <person name="Wallace J."/>
            <person name="Van De Peer Y."/>
            <person name="Van Deynze A."/>
        </authorList>
    </citation>
    <scope>NUCLEOTIDE SEQUENCE</scope>
    <source>
        <tissue evidence="2">Leaves</tissue>
    </source>
</reference>
<keyword evidence="1" id="KW-0472">Membrane</keyword>
<accession>A0A835E6Z2</accession>
<keyword evidence="1" id="KW-0812">Transmembrane</keyword>
<dbReference type="AlphaFoldDB" id="A0A835E6Z2"/>
<sequence>MDVTFQVFRFFDHPVCHLLIMLVWHYPITEVTKMVFGSIFISHLLIVFTDNLCFENTIILELMLVPLTVCMHTLRFVSQGASTKIEVIPLLVAVLGVFPGIFCISTLITEFSKDDIHNIAFKISTLLGSVFRLLDVIFMCCHPIRDKTNYFRNRLQECFV</sequence>
<gene>
    <name evidence="2" type="ORF">HU200_055179</name>
</gene>
<name>A0A835E6Z2_9POAL</name>
<keyword evidence="3" id="KW-1185">Reference proteome</keyword>
<evidence type="ECO:0000313" key="3">
    <source>
        <dbReference type="Proteomes" id="UP000636709"/>
    </source>
</evidence>
<feature type="transmembrane region" description="Helical" evidence="1">
    <location>
        <begin position="120"/>
        <end position="144"/>
    </location>
</feature>
<evidence type="ECO:0000313" key="2">
    <source>
        <dbReference type="EMBL" id="KAF8663844.1"/>
    </source>
</evidence>
<dbReference type="Proteomes" id="UP000636709">
    <property type="component" value="Unassembled WGS sequence"/>
</dbReference>
<proteinExistence type="predicted"/>
<dbReference type="OrthoDB" id="693818at2759"/>
<dbReference type="EMBL" id="JACEFO010002359">
    <property type="protein sequence ID" value="KAF8663844.1"/>
    <property type="molecule type" value="Genomic_DNA"/>
</dbReference>
<organism evidence="2 3">
    <name type="scientific">Digitaria exilis</name>
    <dbReference type="NCBI Taxonomy" id="1010633"/>
    <lineage>
        <taxon>Eukaryota</taxon>
        <taxon>Viridiplantae</taxon>
        <taxon>Streptophyta</taxon>
        <taxon>Embryophyta</taxon>
        <taxon>Tracheophyta</taxon>
        <taxon>Spermatophyta</taxon>
        <taxon>Magnoliopsida</taxon>
        <taxon>Liliopsida</taxon>
        <taxon>Poales</taxon>
        <taxon>Poaceae</taxon>
        <taxon>PACMAD clade</taxon>
        <taxon>Panicoideae</taxon>
        <taxon>Panicodae</taxon>
        <taxon>Paniceae</taxon>
        <taxon>Anthephorinae</taxon>
        <taxon>Digitaria</taxon>
    </lineage>
</organism>